<keyword evidence="4" id="KW-0175">Coiled coil</keyword>
<reference evidence="7" key="1">
    <citation type="submission" date="2021-04" db="EMBL/GenBank/DDBJ databases">
        <title>Genome sequence of Woronichinia naegeliana from Washington state freshwater lake bloom.</title>
        <authorList>
            <person name="Dreher T.W."/>
        </authorList>
    </citation>
    <scope>NUCLEOTIDE SEQUENCE</scope>
    <source>
        <strain evidence="7">WA131</strain>
    </source>
</reference>
<feature type="transmembrane region" description="Helical" evidence="5">
    <location>
        <begin position="67"/>
        <end position="87"/>
    </location>
</feature>
<keyword evidence="1 3" id="KW-0853">WD repeat</keyword>
<organism evidence="7">
    <name type="scientific">Woronichinia naegeliana WA131</name>
    <dbReference type="NCBI Taxonomy" id="2824559"/>
    <lineage>
        <taxon>Bacteria</taxon>
        <taxon>Bacillati</taxon>
        <taxon>Cyanobacteriota</taxon>
        <taxon>Cyanophyceae</taxon>
        <taxon>Synechococcales</taxon>
        <taxon>Coelosphaeriaceae</taxon>
        <taxon>Woronichinia</taxon>
    </lineage>
</organism>
<dbReference type="Pfam" id="PF00400">
    <property type="entry name" value="WD40"/>
    <property type="match status" value="6"/>
</dbReference>
<dbReference type="InterPro" id="IPR011047">
    <property type="entry name" value="Quinoprotein_ADH-like_sf"/>
</dbReference>
<dbReference type="KEGG" id="wna:KA717_18525"/>
<dbReference type="AlphaFoldDB" id="A0A977L480"/>
<dbReference type="InterPro" id="IPR036869">
    <property type="entry name" value="J_dom_sf"/>
</dbReference>
<feature type="domain" description="J" evidence="6">
    <location>
        <begin position="550"/>
        <end position="609"/>
    </location>
</feature>
<feature type="repeat" description="WD" evidence="3">
    <location>
        <begin position="458"/>
        <end position="498"/>
    </location>
</feature>
<feature type="repeat" description="WD" evidence="3">
    <location>
        <begin position="332"/>
        <end position="363"/>
    </location>
</feature>
<dbReference type="InterPro" id="IPR020472">
    <property type="entry name" value="WD40_PAC1"/>
</dbReference>
<evidence type="ECO:0000256" key="1">
    <source>
        <dbReference type="ARBA" id="ARBA00022574"/>
    </source>
</evidence>
<proteinExistence type="predicted"/>
<gene>
    <name evidence="7" type="ORF">KA717_18525</name>
</gene>
<evidence type="ECO:0000256" key="3">
    <source>
        <dbReference type="PROSITE-ProRule" id="PRU00221"/>
    </source>
</evidence>
<name>A0A977L480_9CYAN</name>
<dbReference type="CDD" id="cd00200">
    <property type="entry name" value="WD40"/>
    <property type="match status" value="1"/>
</dbReference>
<dbReference type="Proteomes" id="UP001065613">
    <property type="component" value="Chromosome"/>
</dbReference>
<dbReference type="Gene3D" id="2.130.10.10">
    <property type="entry name" value="YVTN repeat-like/Quinoprotein amine dehydrogenase"/>
    <property type="match status" value="2"/>
</dbReference>
<feature type="transmembrane region" description="Helical" evidence="5">
    <location>
        <begin position="32"/>
        <end position="55"/>
    </location>
</feature>
<evidence type="ECO:0000256" key="5">
    <source>
        <dbReference type="SAM" id="Phobius"/>
    </source>
</evidence>
<dbReference type="SMART" id="SM00271">
    <property type="entry name" value="DnaJ"/>
    <property type="match status" value="1"/>
</dbReference>
<keyword evidence="2" id="KW-0677">Repeat</keyword>
<dbReference type="PROSITE" id="PS50076">
    <property type="entry name" value="DNAJ_2"/>
    <property type="match status" value="1"/>
</dbReference>
<feature type="coiled-coil region" evidence="4">
    <location>
        <begin position="144"/>
        <end position="179"/>
    </location>
</feature>
<keyword evidence="5" id="KW-1133">Transmembrane helix</keyword>
<dbReference type="InterPro" id="IPR019775">
    <property type="entry name" value="WD40_repeat_CS"/>
</dbReference>
<dbReference type="InterPro" id="IPR001680">
    <property type="entry name" value="WD40_rpt"/>
</dbReference>
<accession>A0A977L480</accession>
<keyword evidence="5" id="KW-0812">Transmembrane</keyword>
<dbReference type="InterPro" id="IPR015943">
    <property type="entry name" value="WD40/YVTN_repeat-like_dom_sf"/>
</dbReference>
<dbReference type="PROSITE" id="PS00678">
    <property type="entry name" value="WD_REPEATS_1"/>
    <property type="match status" value="1"/>
</dbReference>
<feature type="repeat" description="WD" evidence="3">
    <location>
        <begin position="242"/>
        <end position="283"/>
    </location>
</feature>
<feature type="repeat" description="WD" evidence="3">
    <location>
        <begin position="284"/>
        <end position="318"/>
    </location>
</feature>
<sequence>MINLKTDQGFVVVGAATGQVIASQIGGVGVVGGFGGMALGTPVIVVGGAIAGAAIQGIVEGIETGDVKILGVTTLGSVLGAGFSAAVGKVGVGVAGSAFGVGMGTMAATGGLLALGVYQLIKMCGNHSSSSKYFENLLFLEQITEEYENEKKWHNLEIENELQELKNELEKNLLENNSQDYQWQPLENEEELENLKEQLTTYLQNEHCSTKTLYDSNDSQQEQGNIILINTPNFVWEPRDLTHFESHPVSAVAIAPNNQYFFSGDSKGIVNLWDLNTHKLLFSFIGNREEIQAIVVSPDGQKLLAAGFDRRISAWQIERKSIFSGFYSLNSRYSHEGVIHALTVSPDGQLVVSGGSDHKIKIWGGITGKWERTLNGHTDSIFALVFSTDGKMLVSGSADKTIRLWHLSNYQEPEILQGHDQRITCLEITNNNQYLISGSLDGIIHIWDLVTKTIVKRIKAHSQGILSLAINNISQILATANYQEIKLWDLETGKLLQTLAGCHPIKFSADGKILVTGNPDQKKVLTIWRYNVGKFKQEQDNNFAFDFSHNWWDILGVSPNADPQEIKLAYYYLAKQFHPDQNNCQEAVKSMQVINHAYNQFRRFCRDRP</sequence>
<dbReference type="Pfam" id="PF00226">
    <property type="entry name" value="DnaJ"/>
    <property type="match status" value="1"/>
</dbReference>
<dbReference type="PANTHER" id="PTHR19848:SF8">
    <property type="entry name" value="F-BOX AND WD REPEAT DOMAIN CONTAINING 7"/>
    <property type="match status" value="1"/>
</dbReference>
<feature type="transmembrane region" description="Helical" evidence="5">
    <location>
        <begin position="99"/>
        <end position="121"/>
    </location>
</feature>
<dbReference type="Gene3D" id="1.10.287.110">
    <property type="entry name" value="DnaJ domain"/>
    <property type="match status" value="1"/>
</dbReference>
<evidence type="ECO:0000256" key="4">
    <source>
        <dbReference type="SAM" id="Coils"/>
    </source>
</evidence>
<dbReference type="PROSITE" id="PS50082">
    <property type="entry name" value="WD_REPEATS_2"/>
    <property type="match status" value="6"/>
</dbReference>
<dbReference type="SMART" id="SM00320">
    <property type="entry name" value="WD40"/>
    <property type="match status" value="7"/>
</dbReference>
<dbReference type="CDD" id="cd06257">
    <property type="entry name" value="DnaJ"/>
    <property type="match status" value="1"/>
</dbReference>
<feature type="repeat" description="WD" evidence="3">
    <location>
        <begin position="374"/>
        <end position="415"/>
    </location>
</feature>
<dbReference type="PANTHER" id="PTHR19848">
    <property type="entry name" value="WD40 REPEAT PROTEIN"/>
    <property type="match status" value="1"/>
</dbReference>
<evidence type="ECO:0000313" key="7">
    <source>
        <dbReference type="EMBL" id="UXE64296.1"/>
    </source>
</evidence>
<dbReference type="InterPro" id="IPR001623">
    <property type="entry name" value="DnaJ_domain"/>
</dbReference>
<evidence type="ECO:0000256" key="2">
    <source>
        <dbReference type="ARBA" id="ARBA00022737"/>
    </source>
</evidence>
<feature type="repeat" description="WD" evidence="3">
    <location>
        <begin position="416"/>
        <end position="457"/>
    </location>
</feature>
<protein>
    <submittedName>
        <fullName evidence="7">DnaJ domain-containing protein</fullName>
    </submittedName>
</protein>
<evidence type="ECO:0000259" key="6">
    <source>
        <dbReference type="PROSITE" id="PS50076"/>
    </source>
</evidence>
<dbReference type="SUPFAM" id="SSF50998">
    <property type="entry name" value="Quinoprotein alcohol dehydrogenase-like"/>
    <property type="match status" value="1"/>
</dbReference>
<dbReference type="PROSITE" id="PS50294">
    <property type="entry name" value="WD_REPEATS_REGION"/>
    <property type="match status" value="3"/>
</dbReference>
<dbReference type="SUPFAM" id="SSF46565">
    <property type="entry name" value="Chaperone J-domain"/>
    <property type="match status" value="1"/>
</dbReference>
<dbReference type="PRINTS" id="PR00320">
    <property type="entry name" value="GPROTEINBRPT"/>
</dbReference>
<dbReference type="PRINTS" id="PR00625">
    <property type="entry name" value="JDOMAIN"/>
</dbReference>
<dbReference type="EMBL" id="CP073041">
    <property type="protein sequence ID" value="UXE64296.1"/>
    <property type="molecule type" value="Genomic_DNA"/>
</dbReference>
<keyword evidence="5" id="KW-0472">Membrane</keyword>